<dbReference type="Pfam" id="PF00641">
    <property type="entry name" value="Zn_ribbon_RanBP"/>
    <property type="match status" value="1"/>
</dbReference>
<dbReference type="PROSITE" id="PS50199">
    <property type="entry name" value="ZF_RANBP2_2"/>
    <property type="match status" value="1"/>
</dbReference>
<keyword evidence="8" id="KW-1185">Reference proteome</keyword>
<keyword evidence="1" id="KW-0479">Metal-binding</keyword>
<dbReference type="EMBL" id="SPHZ02000006">
    <property type="protein sequence ID" value="KAF0914036.1"/>
    <property type="molecule type" value="Genomic_DNA"/>
</dbReference>
<dbReference type="GO" id="GO:0008270">
    <property type="term" value="F:zinc ion binding"/>
    <property type="evidence" value="ECO:0007669"/>
    <property type="project" value="UniProtKB-KW"/>
</dbReference>
<evidence type="ECO:0000256" key="1">
    <source>
        <dbReference type="ARBA" id="ARBA00022723"/>
    </source>
</evidence>
<evidence type="ECO:0000313" key="7">
    <source>
        <dbReference type="EMBL" id="KAF0914036.1"/>
    </source>
</evidence>
<dbReference type="InterPro" id="IPR001876">
    <property type="entry name" value="Znf_RanBP2"/>
</dbReference>
<accession>A0A6G1DNM3</accession>
<name>A0A6G1DNM3_9ORYZ</name>
<dbReference type="Proteomes" id="UP000479710">
    <property type="component" value="Unassembled WGS sequence"/>
</dbReference>
<keyword evidence="2 4" id="KW-0863">Zinc-finger</keyword>
<evidence type="ECO:0000256" key="5">
    <source>
        <dbReference type="SAM" id="MobiDB-lite"/>
    </source>
</evidence>
<evidence type="ECO:0000313" key="8">
    <source>
        <dbReference type="Proteomes" id="UP000479710"/>
    </source>
</evidence>
<comment type="caution">
    <text evidence="7">The sequence shown here is derived from an EMBL/GenBank/DDBJ whole genome shotgun (WGS) entry which is preliminary data.</text>
</comment>
<dbReference type="InterPro" id="IPR036443">
    <property type="entry name" value="Znf_RanBP2_sf"/>
</dbReference>
<evidence type="ECO:0000259" key="6">
    <source>
        <dbReference type="PROSITE" id="PS50199"/>
    </source>
</evidence>
<feature type="region of interest" description="Disordered" evidence="5">
    <location>
        <begin position="1"/>
        <end position="27"/>
    </location>
</feature>
<dbReference type="SUPFAM" id="SSF90209">
    <property type="entry name" value="Ran binding protein zinc finger-like"/>
    <property type="match status" value="1"/>
</dbReference>
<dbReference type="OrthoDB" id="261960at2759"/>
<dbReference type="PROSITE" id="PS01358">
    <property type="entry name" value="ZF_RANBP2_1"/>
    <property type="match status" value="1"/>
</dbReference>
<dbReference type="AlphaFoldDB" id="A0A6G1DNM3"/>
<keyword evidence="3" id="KW-0862">Zinc</keyword>
<evidence type="ECO:0000256" key="2">
    <source>
        <dbReference type="ARBA" id="ARBA00022771"/>
    </source>
</evidence>
<organism evidence="7 8">
    <name type="scientific">Oryza meyeriana var. granulata</name>
    <dbReference type="NCBI Taxonomy" id="110450"/>
    <lineage>
        <taxon>Eukaryota</taxon>
        <taxon>Viridiplantae</taxon>
        <taxon>Streptophyta</taxon>
        <taxon>Embryophyta</taxon>
        <taxon>Tracheophyta</taxon>
        <taxon>Spermatophyta</taxon>
        <taxon>Magnoliopsida</taxon>
        <taxon>Liliopsida</taxon>
        <taxon>Poales</taxon>
        <taxon>Poaceae</taxon>
        <taxon>BOP clade</taxon>
        <taxon>Oryzoideae</taxon>
        <taxon>Oryzeae</taxon>
        <taxon>Oryzinae</taxon>
        <taxon>Oryza</taxon>
        <taxon>Oryza meyeriana</taxon>
    </lineage>
</organism>
<dbReference type="SMART" id="SM00547">
    <property type="entry name" value="ZnF_RBZ"/>
    <property type="match status" value="1"/>
</dbReference>
<dbReference type="Gene3D" id="2.30.30.380">
    <property type="entry name" value="Zn-finger domain of Sec23/24"/>
    <property type="match status" value="1"/>
</dbReference>
<gene>
    <name evidence="7" type="ORF">E2562_026456</name>
</gene>
<evidence type="ECO:0000256" key="3">
    <source>
        <dbReference type="ARBA" id="ARBA00022833"/>
    </source>
</evidence>
<feature type="domain" description="RanBP2-type" evidence="6">
    <location>
        <begin position="104"/>
        <end position="137"/>
    </location>
</feature>
<proteinExistence type="predicted"/>
<protein>
    <recommendedName>
        <fullName evidence="6">RanBP2-type domain-containing protein</fullName>
    </recommendedName>
</protein>
<reference evidence="7 8" key="1">
    <citation type="submission" date="2019-11" db="EMBL/GenBank/DDBJ databases">
        <title>Whole genome sequence of Oryza granulata.</title>
        <authorList>
            <person name="Li W."/>
        </authorList>
    </citation>
    <scope>NUCLEOTIDE SEQUENCE [LARGE SCALE GENOMIC DNA]</scope>
    <source>
        <strain evidence="8">cv. Menghai</strain>
        <tissue evidence="7">Leaf</tissue>
    </source>
</reference>
<feature type="compositionally biased region" description="Polar residues" evidence="5">
    <location>
        <begin position="1"/>
        <end position="13"/>
    </location>
</feature>
<sequence>MAQGPARQQSNSSRPPPRQNRTPVHAVAVPTLVAVGRQRSRRPARSTAAAGMLVAQPPGLSAVARRLAAVHRGHGAHRPAAVARRPSHRASFLPLRRCSQKRGRAGRLSEQWSCAVCTLVNSGSSRACEACSSTRPVEVVNAAADDDLDLDLGVLASASFLPL</sequence>
<evidence type="ECO:0000256" key="4">
    <source>
        <dbReference type="PROSITE-ProRule" id="PRU00322"/>
    </source>
</evidence>